<keyword evidence="2" id="KW-1185">Reference proteome</keyword>
<evidence type="ECO:0000313" key="1">
    <source>
        <dbReference type="EMBL" id="MDQ0230157.1"/>
    </source>
</evidence>
<organism evidence="1 2">
    <name type="scientific">Metabacillus malikii</name>
    <dbReference type="NCBI Taxonomy" id="1504265"/>
    <lineage>
        <taxon>Bacteria</taxon>
        <taxon>Bacillati</taxon>
        <taxon>Bacillota</taxon>
        <taxon>Bacilli</taxon>
        <taxon>Bacillales</taxon>
        <taxon>Bacillaceae</taxon>
        <taxon>Metabacillus</taxon>
    </lineage>
</organism>
<accession>A0ABT9ZD20</accession>
<dbReference type="CDD" id="cd07067">
    <property type="entry name" value="HP_PGM_like"/>
    <property type="match status" value="1"/>
</dbReference>
<dbReference type="GO" id="GO:0004619">
    <property type="term" value="F:phosphoglycerate mutase activity"/>
    <property type="evidence" value="ECO:0007669"/>
    <property type="project" value="UniProtKB-EC"/>
</dbReference>
<name>A0ABT9ZD20_9BACI</name>
<gene>
    <name evidence="1" type="ORF">J2S19_001409</name>
</gene>
<dbReference type="Gene3D" id="3.40.50.1240">
    <property type="entry name" value="Phosphoglycerate mutase-like"/>
    <property type="match status" value="1"/>
</dbReference>
<dbReference type="EC" id="5.4.2.11" evidence="1"/>
<dbReference type="Pfam" id="PF00300">
    <property type="entry name" value="His_Phos_1"/>
    <property type="match status" value="1"/>
</dbReference>
<dbReference type="Proteomes" id="UP001234495">
    <property type="component" value="Unassembled WGS sequence"/>
</dbReference>
<dbReference type="SUPFAM" id="SSF53254">
    <property type="entry name" value="Phosphoglycerate mutase-like"/>
    <property type="match status" value="1"/>
</dbReference>
<dbReference type="InterPro" id="IPR013078">
    <property type="entry name" value="His_Pase_superF_clade-1"/>
</dbReference>
<sequence length="147" mass="17384">MNIQRIISSPFVRAVQTIERLSKKIELEIEIDKRLSERRLSSEDLPDWLEKLKVTYDDFDLKLPGGESSREAAARIRQTVDDVLLNDNTDTVIIVTHGNILSLLINQFDNHFGFDQWRKMSNPDVYLLTYPNENYHIERMWKEEYNV</sequence>
<proteinExistence type="predicted"/>
<keyword evidence="1" id="KW-0413">Isomerase</keyword>
<dbReference type="InterPro" id="IPR029033">
    <property type="entry name" value="His_PPase_superfam"/>
</dbReference>
<evidence type="ECO:0000313" key="2">
    <source>
        <dbReference type="Proteomes" id="UP001234495"/>
    </source>
</evidence>
<comment type="caution">
    <text evidence="1">The sequence shown here is derived from an EMBL/GenBank/DDBJ whole genome shotgun (WGS) entry which is preliminary data.</text>
</comment>
<dbReference type="EMBL" id="JAUSUD010000004">
    <property type="protein sequence ID" value="MDQ0230157.1"/>
    <property type="molecule type" value="Genomic_DNA"/>
</dbReference>
<reference evidence="1 2" key="1">
    <citation type="submission" date="2023-07" db="EMBL/GenBank/DDBJ databases">
        <title>Genomic Encyclopedia of Type Strains, Phase IV (KMG-IV): sequencing the most valuable type-strain genomes for metagenomic binning, comparative biology and taxonomic classification.</title>
        <authorList>
            <person name="Goeker M."/>
        </authorList>
    </citation>
    <scope>NUCLEOTIDE SEQUENCE [LARGE SCALE GENOMIC DNA]</scope>
    <source>
        <strain evidence="1 2">DSM 29005</strain>
    </source>
</reference>
<protein>
    <submittedName>
        <fullName evidence="1">2,3-bisphosphoglycerate-dependent phosphoglycerate mutase</fullName>
        <ecNumber evidence="1">5.4.2.11</ecNumber>
    </submittedName>
</protein>